<name>A0ABW9LMH9_9MYCO</name>
<sequence length="95" mass="10061">MNEASATLAISIEACIGRVRASVEQLQSRGLVNGNVRMSSADGEVVVSVDRRGRLITLELAPGSTARLPCDTLECLINATLRKAVNLAVRTELPA</sequence>
<organism evidence="1 2">
    <name type="scientific">Mycolicibacterium septicum</name>
    <dbReference type="NCBI Taxonomy" id="98668"/>
    <lineage>
        <taxon>Bacteria</taxon>
        <taxon>Bacillati</taxon>
        <taxon>Actinomycetota</taxon>
        <taxon>Actinomycetes</taxon>
        <taxon>Mycobacteriales</taxon>
        <taxon>Mycobacteriaceae</taxon>
        <taxon>Mycolicibacterium</taxon>
    </lineage>
</organism>
<keyword evidence="2" id="KW-1185">Reference proteome</keyword>
<gene>
    <name evidence="1" type="ORF">ACK4CP_01655</name>
</gene>
<accession>A0ABW9LMH9</accession>
<evidence type="ECO:0000313" key="1">
    <source>
        <dbReference type="EMBL" id="MFN6549082.1"/>
    </source>
</evidence>
<dbReference type="EMBL" id="JBKBDE010000001">
    <property type="protein sequence ID" value="MFN6549082.1"/>
    <property type="molecule type" value="Genomic_DNA"/>
</dbReference>
<reference evidence="1 2" key="1">
    <citation type="submission" date="2024-12" db="EMBL/GenBank/DDBJ databases">
        <title>The coexistence of Mycolicibacterium septicum and Mycolicibacterium nivoides in clinical samples.</title>
        <authorList>
            <person name="Wang C."/>
            <person name="Feng Y."/>
            <person name="Zong Z."/>
        </authorList>
    </citation>
    <scope>NUCLEOTIDE SEQUENCE [LARGE SCALE GENOMIC DNA]</scope>
    <source>
        <strain evidence="1 2">120310</strain>
    </source>
</reference>
<evidence type="ECO:0000313" key="2">
    <source>
        <dbReference type="Proteomes" id="UP001635817"/>
    </source>
</evidence>
<comment type="caution">
    <text evidence="1">The sequence shown here is derived from an EMBL/GenBank/DDBJ whole genome shotgun (WGS) entry which is preliminary data.</text>
</comment>
<dbReference type="RefSeq" id="WP_409548146.1">
    <property type="nucleotide sequence ID" value="NZ_JBKBDE010000001.1"/>
</dbReference>
<dbReference type="Proteomes" id="UP001635817">
    <property type="component" value="Unassembled WGS sequence"/>
</dbReference>
<proteinExistence type="predicted"/>
<protein>
    <submittedName>
        <fullName evidence="1">Uncharacterized protein</fullName>
    </submittedName>
</protein>